<keyword evidence="2" id="KW-1185">Reference proteome</keyword>
<dbReference type="InParanoid" id="A0A317ZK59"/>
<protein>
    <submittedName>
        <fullName evidence="1">Uncharacterized protein</fullName>
    </submittedName>
</protein>
<dbReference type="Gene3D" id="3.40.50.1820">
    <property type="entry name" value="alpha/beta hydrolase"/>
    <property type="match status" value="1"/>
</dbReference>
<accession>A0A317ZK59</accession>
<proteinExistence type="predicted"/>
<sequence length="291" mass="32302">MRSILYFFPCLVIFLTGLSPVDGKPWPGRGSDFHGYAQYDFEYDGLKGRVVVPKNEARDRPWVWRARFFGHRPEVDVALLKKGFHVAYVDASNLFGSPAAVDRWNRFYSYLTKTHGFHPKPALEGMSRGGLIVYNWASENPGKLSCIYADAPVCDITSWPGGFGQGRGSPGDWAKCKKVYGLTDHEAKPFTDNPIDKLKPLADAGIPLLHVVGDADQVVPVAENTALLEARYKALGGNITVIHKPGVGHRHGLDDPEPIISFILKHTASALQKSPSRCLRKGRIPDRRKQQ</sequence>
<gene>
    <name evidence="1" type="ORF">DDZ13_00615</name>
</gene>
<comment type="caution">
    <text evidence="1">The sequence shown here is derived from an EMBL/GenBank/DDBJ whole genome shotgun (WGS) entry which is preliminary data.</text>
</comment>
<dbReference type="AlphaFoldDB" id="A0A317ZK59"/>
<evidence type="ECO:0000313" key="1">
    <source>
        <dbReference type="EMBL" id="PXA05402.1"/>
    </source>
</evidence>
<dbReference type="RefSeq" id="WP_110129482.1">
    <property type="nucleotide sequence ID" value="NZ_QHJQ01000001.1"/>
</dbReference>
<dbReference type="InterPro" id="IPR029058">
    <property type="entry name" value="AB_hydrolase_fold"/>
</dbReference>
<name>A0A317ZK59_9BACT</name>
<dbReference type="Proteomes" id="UP000247099">
    <property type="component" value="Unassembled WGS sequence"/>
</dbReference>
<organism evidence="1 2">
    <name type="scientific">Coraliomargarita sinensis</name>
    <dbReference type="NCBI Taxonomy" id="2174842"/>
    <lineage>
        <taxon>Bacteria</taxon>
        <taxon>Pseudomonadati</taxon>
        <taxon>Verrucomicrobiota</taxon>
        <taxon>Opitutia</taxon>
        <taxon>Puniceicoccales</taxon>
        <taxon>Coraliomargaritaceae</taxon>
        <taxon>Coraliomargarita</taxon>
    </lineage>
</organism>
<dbReference type="OrthoDB" id="2513075at2"/>
<evidence type="ECO:0000313" key="2">
    <source>
        <dbReference type="Proteomes" id="UP000247099"/>
    </source>
</evidence>
<reference evidence="1 2" key="1">
    <citation type="submission" date="2018-05" db="EMBL/GenBank/DDBJ databases">
        <title>Coraliomargarita sinensis sp. nov., isolated from a marine solar saltern.</title>
        <authorList>
            <person name="Zhou L.Y."/>
        </authorList>
    </citation>
    <scope>NUCLEOTIDE SEQUENCE [LARGE SCALE GENOMIC DNA]</scope>
    <source>
        <strain evidence="1 2">WN38</strain>
    </source>
</reference>
<dbReference type="EMBL" id="QHJQ01000001">
    <property type="protein sequence ID" value="PXA05402.1"/>
    <property type="molecule type" value="Genomic_DNA"/>
</dbReference>
<dbReference type="SUPFAM" id="SSF53474">
    <property type="entry name" value="alpha/beta-Hydrolases"/>
    <property type="match status" value="1"/>
</dbReference>